<name>A0A6I7HL93_9HYPH</name>
<dbReference type="Proteomes" id="UP000252582">
    <property type="component" value="Unassembled WGS sequence"/>
</dbReference>
<dbReference type="SMART" id="SM00421">
    <property type="entry name" value="HTH_LUXR"/>
    <property type="match status" value="1"/>
</dbReference>
<dbReference type="EMBL" id="QPIX01000007">
    <property type="protein sequence ID" value="RCW23164.1"/>
    <property type="molecule type" value="Genomic_DNA"/>
</dbReference>
<feature type="domain" description="HTH luxR-type" evidence="1">
    <location>
        <begin position="155"/>
        <end position="220"/>
    </location>
</feature>
<dbReference type="AlphaFoldDB" id="A0A6I7HL93"/>
<evidence type="ECO:0000313" key="3">
    <source>
        <dbReference type="Proteomes" id="UP000252582"/>
    </source>
</evidence>
<keyword evidence="3" id="KW-1185">Reference proteome</keyword>
<dbReference type="Gene3D" id="1.10.10.10">
    <property type="entry name" value="Winged helix-like DNA-binding domain superfamily/Winged helix DNA-binding domain"/>
    <property type="match status" value="1"/>
</dbReference>
<dbReference type="GO" id="GO:0003677">
    <property type="term" value="F:DNA binding"/>
    <property type="evidence" value="ECO:0007669"/>
    <property type="project" value="UniProtKB-KW"/>
</dbReference>
<proteinExistence type="predicted"/>
<organism evidence="2 3">
    <name type="scientific">Ciceribacter lividus</name>
    <dbReference type="NCBI Taxonomy" id="1197950"/>
    <lineage>
        <taxon>Bacteria</taxon>
        <taxon>Pseudomonadati</taxon>
        <taxon>Pseudomonadota</taxon>
        <taxon>Alphaproteobacteria</taxon>
        <taxon>Hyphomicrobiales</taxon>
        <taxon>Rhizobiaceae</taxon>
        <taxon>Ciceribacter</taxon>
    </lineage>
</organism>
<protein>
    <submittedName>
        <fullName evidence="2">DNA-binding CsgD family transcriptional regulator</fullName>
    </submittedName>
</protein>
<dbReference type="PROSITE" id="PS50043">
    <property type="entry name" value="HTH_LUXR_2"/>
    <property type="match status" value="1"/>
</dbReference>
<sequence length="229" mass="26255">MAKETPFSAITRKMLDNWLQTDPAQPAAPDVVYRDILDMLSIKMRLTVFAVEGDDPKRWFMKAIRHSGFTTRILNINKIFADCYIGDFKDQSYMEEAVIPRLLQVLDSQQPSMELIKTRLFGVNLSYDRILLPQRNAGRPQWIISSSYAQFLLSPPQRREKLDVDDEAIVQLLIEGATAKEIATILGISHRTVEHRLERMKQRYGARNTVHLVAMLIATHLERSRSASA</sequence>
<dbReference type="GO" id="GO:0006355">
    <property type="term" value="P:regulation of DNA-templated transcription"/>
    <property type="evidence" value="ECO:0007669"/>
    <property type="project" value="InterPro"/>
</dbReference>
<dbReference type="InterPro" id="IPR000792">
    <property type="entry name" value="Tscrpt_reg_LuxR_C"/>
</dbReference>
<reference evidence="2 3" key="1">
    <citation type="submission" date="2018-07" db="EMBL/GenBank/DDBJ databases">
        <title>Genomic Encyclopedia of Type Strains, Phase IV (KMG-IV): sequencing the most valuable type-strain genomes for metagenomic binning, comparative biology and taxonomic classification.</title>
        <authorList>
            <person name="Goeker M."/>
        </authorList>
    </citation>
    <scope>NUCLEOTIDE SEQUENCE [LARGE SCALE GENOMIC DNA]</scope>
    <source>
        <strain evidence="2 3">DSM 25528</strain>
    </source>
</reference>
<dbReference type="Pfam" id="PF00196">
    <property type="entry name" value="GerE"/>
    <property type="match status" value="1"/>
</dbReference>
<gene>
    <name evidence="2" type="ORF">DFR48_10733</name>
</gene>
<accession>A0A6I7HL93</accession>
<dbReference type="RefSeq" id="WP_114363608.1">
    <property type="nucleotide sequence ID" value="NZ_QPIX01000007.1"/>
</dbReference>
<keyword evidence="2" id="KW-0238">DNA-binding</keyword>
<dbReference type="InterPro" id="IPR036388">
    <property type="entry name" value="WH-like_DNA-bd_sf"/>
</dbReference>
<dbReference type="CDD" id="cd06170">
    <property type="entry name" value="LuxR_C_like"/>
    <property type="match status" value="1"/>
</dbReference>
<dbReference type="SUPFAM" id="SSF46894">
    <property type="entry name" value="C-terminal effector domain of the bipartite response regulators"/>
    <property type="match status" value="1"/>
</dbReference>
<dbReference type="InterPro" id="IPR016032">
    <property type="entry name" value="Sig_transdc_resp-reg_C-effctor"/>
</dbReference>
<evidence type="ECO:0000259" key="1">
    <source>
        <dbReference type="PROSITE" id="PS50043"/>
    </source>
</evidence>
<dbReference type="PROSITE" id="PS00622">
    <property type="entry name" value="HTH_LUXR_1"/>
    <property type="match status" value="1"/>
</dbReference>
<evidence type="ECO:0000313" key="2">
    <source>
        <dbReference type="EMBL" id="RCW23164.1"/>
    </source>
</evidence>
<comment type="caution">
    <text evidence="2">The sequence shown here is derived from an EMBL/GenBank/DDBJ whole genome shotgun (WGS) entry which is preliminary data.</text>
</comment>